<dbReference type="Gene3D" id="2.60.120.10">
    <property type="entry name" value="Jelly Rolls"/>
    <property type="match status" value="1"/>
</dbReference>
<keyword evidence="3" id="KW-1185">Reference proteome</keyword>
<dbReference type="AlphaFoldDB" id="A0A4R9M3J1"/>
<dbReference type="Pfam" id="PF19480">
    <property type="entry name" value="DUF6016"/>
    <property type="match status" value="1"/>
</dbReference>
<dbReference type="EMBL" id="RQHW01000013">
    <property type="protein sequence ID" value="TGN20297.1"/>
    <property type="molecule type" value="Genomic_DNA"/>
</dbReference>
<comment type="caution">
    <text evidence="2">The sequence shown here is derived from an EMBL/GenBank/DDBJ whole genome shotgun (WGS) entry which is preliminary data.</text>
</comment>
<gene>
    <name evidence="2" type="ORF">EHS15_03520</name>
</gene>
<reference evidence="2" key="1">
    <citation type="journal article" date="2019" name="PLoS Negl. Trop. Dis.">
        <title>Revisiting the worldwide diversity of Leptospira species in the environment.</title>
        <authorList>
            <person name="Vincent A.T."/>
            <person name="Schiettekatte O."/>
            <person name="Bourhy P."/>
            <person name="Veyrier F.J."/>
            <person name="Picardeau M."/>
        </authorList>
    </citation>
    <scope>NUCLEOTIDE SEQUENCE [LARGE SCALE GENOMIC DNA]</scope>
    <source>
        <strain evidence="2">201300427</strain>
    </source>
</reference>
<evidence type="ECO:0000259" key="1">
    <source>
        <dbReference type="Pfam" id="PF19480"/>
    </source>
</evidence>
<dbReference type="CDD" id="cd07005">
    <property type="entry name" value="cupin_WbuC-like"/>
    <property type="match status" value="1"/>
</dbReference>
<dbReference type="InterPro" id="IPR027565">
    <property type="entry name" value="Cupin_WbuC"/>
</dbReference>
<dbReference type="Proteomes" id="UP000298058">
    <property type="component" value="Unassembled WGS sequence"/>
</dbReference>
<organism evidence="2 3">
    <name type="scientific">Leptospira idonii</name>
    <dbReference type="NCBI Taxonomy" id="1193500"/>
    <lineage>
        <taxon>Bacteria</taxon>
        <taxon>Pseudomonadati</taxon>
        <taxon>Spirochaetota</taxon>
        <taxon>Spirochaetia</taxon>
        <taxon>Leptospirales</taxon>
        <taxon>Leptospiraceae</taxon>
        <taxon>Leptospira</taxon>
    </lineage>
</organism>
<dbReference type="InterPro" id="IPR014710">
    <property type="entry name" value="RmlC-like_jellyroll"/>
</dbReference>
<evidence type="ECO:0000313" key="2">
    <source>
        <dbReference type="EMBL" id="TGN20297.1"/>
    </source>
</evidence>
<sequence>MPAATQLIDQNLIQKVISEAQASPRKRKNHNFHQLTEVYQRFLNVLTEDTYIAVHRHLTDPKPETFVILQGKVGFLIYNEDGSISEKHILSSEGPVYGIDIQPGVWHNLVCLSSVAVCFEGKSGPYIETVDKEFHSLYPMEGHEDCRQTNEMWKKVFT</sequence>
<dbReference type="NCBIfam" id="TIGR04366">
    <property type="entry name" value="cupin_WbuC"/>
    <property type="match status" value="1"/>
</dbReference>
<name>A0A4R9M3J1_9LEPT</name>
<proteinExistence type="predicted"/>
<accession>A0A4R9M3J1</accession>
<dbReference type="InterPro" id="IPR046058">
    <property type="entry name" value="WbuC_cupin"/>
</dbReference>
<dbReference type="RefSeq" id="WP_135759162.1">
    <property type="nucleotide sequence ID" value="NZ_RQHW01000013.1"/>
</dbReference>
<dbReference type="SUPFAM" id="SSF51182">
    <property type="entry name" value="RmlC-like cupins"/>
    <property type="match status" value="1"/>
</dbReference>
<dbReference type="OrthoDB" id="981227at2"/>
<protein>
    <submittedName>
        <fullName evidence="2">Cupin fold metalloprotein, WbuC family</fullName>
    </submittedName>
</protein>
<feature type="domain" description="Cupin fold metalloprotein WbuC cupin" evidence="1">
    <location>
        <begin position="8"/>
        <end position="90"/>
    </location>
</feature>
<dbReference type="InterPro" id="IPR011051">
    <property type="entry name" value="RmlC_Cupin_sf"/>
</dbReference>
<evidence type="ECO:0000313" key="3">
    <source>
        <dbReference type="Proteomes" id="UP000298058"/>
    </source>
</evidence>